<feature type="domain" description="Carrier" evidence="9">
    <location>
        <begin position="551"/>
        <end position="625"/>
    </location>
</feature>
<dbReference type="Gene3D" id="3.40.640.10">
    <property type="entry name" value="Type I PLP-dependent aspartate aminotransferase-like (Major domain)"/>
    <property type="match status" value="1"/>
</dbReference>
<dbReference type="Proteomes" id="UP000232883">
    <property type="component" value="Chromosome"/>
</dbReference>
<sequence length="2250" mass="247128">MKEFPRKTTGGIADEALPKPNAQNLIPSFSDIDTKLVTDLFADQVSATPDSVALIHEGNSVTYRQLDEQSNQLANYLKKHGVKQGTLVPICISRSLEMIIGVLAILKAGGVYVPIEPDYPQERIQYILSDVGGEVVVTDSRSSRVLTGREVDFDLICVDRDWKTISNEPKQIMPVSMAPHNLAYILFTSGSTGKPKGVCMGHGPLVNLLLWQAHHSRAGRYTRTLQLAPLSFDVSFQEIMATLTTGGTLMLINEELRLDMSNLLAFIDKQAVNRLFLPFVALQYLAETAVSTHLFPTCLHEVMTAGEQLKITPQVAAFFSALPNCVLYNQYGPTECHVVSELKLDGNPANWPQLPSIGKAIDNVDLFIINEQMQVVDNQEPGELCISGRCLAQGYLNQPALTDKKFIDLETPQFGLVRCYRTDDLARFLPDGTIEFLGRRDDQVKIRGHRVELGEIEVVISQMPAVQQAVVVARESADGQKQLVAYLISSTGLTDSSAIRKELRQRLPEYMMPSAFVWMNDLPRTSSGKIDRKKLPSPERNRSDWAELYKQPTTELEQTVADLWAALLQIDKVGADDNFFELGGNSLLAQRTVVTLKQKQYVLPVTKLYQYPTPAGIAQYLQPVKKTVPSAGLEFDNSGDSTRAADVAVIGMSGRFPGANTIDELWDVLREGRETTQFFSYDELDGSIPAHLKNDPLYVRARGVLEQADQFDASFFGLPPTTVQLMDPQQRIFLEVAWETLEQTGYLPQHYAGRVGVFAGCGNNTYFLNNVLCHKDLMDQVGPFQVMTINEKDYIASRTAYQLNLKGPAVSVHSACSTSLLAITQAVQSLRNGQCEVALAGGASITAPINSGHLYQEGSMLSSDGHCRSFDASGNGTVFSDGVGVVLLKSLDAAQRDGDTVYAVIKGVGINNDGGGKGSFTAPSAEGQAGAIKMALNDARFDPSTISYVEAHGTATPIGDPIEIDGLKMAFGYQPLLQYCAIGSIKSNMGHLTAAAGVAGFIKTTLALYHKQLPASLGFSTPNPNIDFANSPFFVNTRLTDWKLAKQGDTMLRRAGVSSFGVGGTNVHVVLEEYAHEVPSPSTVQLSKKQRPVHLISWSAKSTASCGAYANRLAVHLQKNSQVKLGDVAFTMHTTRVDFNHRQFVVAATGDQLVNTLLNADSASSPAKTVKETPGEIVFLFPGQGSQYLNMGRELYENEHVYKQAVDECAELLSAHLDTDIRQIMYSDELSRVAEERLKNTKYTQSALFVTEYALARLWMSWGIEPSVFCGHSVGEFVGAHLAGVFSLADVLTVIAMRGRLVSELPRGSMLSVRMEAEKVGVLMPEPLSISAINSDKLCVVAGHDEDIAAFASVLDEKGIPNRVLHTSHAFHSAMMDSVVPDLQKVVEGIVLNRPQKPIMSTVSGDWLTDAEATDPHYWAKHLRLTVCFADALESIFKLQRPLFLEVGPGNVTATFARQQAGSRPFSIVTSLDGKDKQTDYQSTIRTLGQLWQSGLEPNWKAFYRDQDRNRVNLPAYAFDKKRYWVGPVASTTPVISIPVTTPIVQEPHDGQSTEIHPYAINMRKDVLHLKVKEMLEEASGLEMEGATPDMNFLEIGLDSLLLTQVSILLKREFNLPITFRQLNDEYATLDQLVTYLDTNLPAGAYEPKAQAVPAVASPAPVTSLVAPSIQQTEISSNSVLDLMAQQLQILTKQVALMQGGNQPMPAAPAPASAKTIPVKTPDLSPEEEIEIKKPFGASARIERQATELTPSQNAFLQQLIDRYNKKTGASKAYTQEHRDYMADPRVVSGFKPLTKELVYPIVVNKSKGSRLWDIDGNEYIDMLNGFGSSMFGYQPDFIKDALHTQIESGFEVGPQHELAGEVSRMICDFTGFDRAALCSTGSEAVLGAMRIARTVTGRSLIVAFSGSYHGIVDEVIVRGTKKLKSFPAAPGIMPESVQNMLILDYGTEESLKIIRERAHEFAAVLVEPVQSRRPEFRPVEFLKQVRAITEESGTALIFDEVITGFRMHPGGAQALFGVKADLASYGKVIGGGLPIGVIAGKRDFMDALDGGTWQYGDVSFPEKGVTYFAGTFVRHPLALAAAKASLSHLKTMGADLQNSLTHKAERIAKALNAEFERHQIPLFAAQFGSLWKIKPKEEIPYSELLFTLMREKGVHIWDGFPCFTTEAHTDNEINLIINHFINSIGEMINAGFFQSHLPQHTVHKEKVNTTYSFNEPPVSGAKLGRDREGNPAWFVVDPEQPGKYLQFKF</sequence>
<evidence type="ECO:0000256" key="2">
    <source>
        <dbReference type="ARBA" id="ARBA00001957"/>
    </source>
</evidence>
<protein>
    <submittedName>
        <fullName evidence="11">Type I polyketide synthase</fullName>
    </submittedName>
</protein>
<dbReference type="InterPro" id="IPR005814">
    <property type="entry name" value="Aminotrans_3"/>
</dbReference>
<dbReference type="SUPFAM" id="SSF53383">
    <property type="entry name" value="PLP-dependent transferases"/>
    <property type="match status" value="1"/>
</dbReference>
<dbReference type="Pfam" id="PF00550">
    <property type="entry name" value="PP-binding"/>
    <property type="match status" value="2"/>
</dbReference>
<dbReference type="Gene3D" id="3.90.1150.10">
    <property type="entry name" value="Aspartate Aminotransferase, domain 1"/>
    <property type="match status" value="1"/>
</dbReference>
<dbReference type="InterPro" id="IPR016035">
    <property type="entry name" value="Acyl_Trfase/lysoPLipase"/>
</dbReference>
<dbReference type="InterPro" id="IPR015424">
    <property type="entry name" value="PyrdxlP-dep_Trfase"/>
</dbReference>
<evidence type="ECO:0000259" key="10">
    <source>
        <dbReference type="PROSITE" id="PS52004"/>
    </source>
</evidence>
<dbReference type="Pfam" id="PF02801">
    <property type="entry name" value="Ketoacyl-synt_C"/>
    <property type="match status" value="1"/>
</dbReference>
<feature type="domain" description="Ketosynthase family 3 (KS3)" evidence="10">
    <location>
        <begin position="644"/>
        <end position="1073"/>
    </location>
</feature>
<dbReference type="InterPro" id="IPR016036">
    <property type="entry name" value="Malonyl_transacylase_ACP-bd"/>
</dbReference>
<dbReference type="FunFam" id="1.10.1200.10:FF:000005">
    <property type="entry name" value="Nonribosomal peptide synthetase 1"/>
    <property type="match status" value="1"/>
</dbReference>
<dbReference type="NCBIfam" id="TIGR01733">
    <property type="entry name" value="AA-adenyl-dom"/>
    <property type="match status" value="1"/>
</dbReference>
<dbReference type="Pfam" id="PF00501">
    <property type="entry name" value="AMP-binding"/>
    <property type="match status" value="1"/>
</dbReference>
<keyword evidence="6" id="KW-0808">Transferase</keyword>
<comment type="cofactor">
    <cofactor evidence="2">
        <name>pantetheine 4'-phosphate</name>
        <dbReference type="ChEBI" id="CHEBI:47942"/>
    </cofactor>
</comment>
<dbReference type="InterPro" id="IPR015422">
    <property type="entry name" value="PyrdxlP-dep_Trfase_small"/>
</dbReference>
<dbReference type="InterPro" id="IPR001227">
    <property type="entry name" value="Ac_transferase_dom_sf"/>
</dbReference>
<evidence type="ECO:0000256" key="6">
    <source>
        <dbReference type="ARBA" id="ARBA00022679"/>
    </source>
</evidence>
<dbReference type="InterPro" id="IPR045851">
    <property type="entry name" value="AMP-bd_C_sf"/>
</dbReference>
<dbReference type="Gene3D" id="3.30.70.250">
    <property type="entry name" value="Malonyl-CoA ACP transacylase, ACP-binding"/>
    <property type="match status" value="1"/>
</dbReference>
<evidence type="ECO:0000259" key="9">
    <source>
        <dbReference type="PROSITE" id="PS50075"/>
    </source>
</evidence>
<gene>
    <name evidence="11" type="ORF">CWM47_33955</name>
</gene>
<dbReference type="InterPro" id="IPR020845">
    <property type="entry name" value="AMP-binding_CS"/>
</dbReference>
<dbReference type="Gene3D" id="3.40.50.980">
    <property type="match status" value="2"/>
</dbReference>
<dbReference type="CDD" id="cd00833">
    <property type="entry name" value="PKS"/>
    <property type="match status" value="1"/>
</dbReference>
<dbReference type="InterPro" id="IPR032821">
    <property type="entry name" value="PKS_assoc"/>
</dbReference>
<dbReference type="Gene3D" id="1.10.1200.10">
    <property type="entry name" value="ACP-like"/>
    <property type="match status" value="2"/>
</dbReference>
<evidence type="ECO:0000256" key="1">
    <source>
        <dbReference type="ARBA" id="ARBA00001933"/>
    </source>
</evidence>
<dbReference type="PROSITE" id="PS00600">
    <property type="entry name" value="AA_TRANSFER_CLASS_3"/>
    <property type="match status" value="1"/>
</dbReference>
<dbReference type="Pfam" id="PF13193">
    <property type="entry name" value="AMP-binding_C"/>
    <property type="match status" value="1"/>
</dbReference>
<organism evidence="11 12">
    <name type="scientific">Spirosoma pollinicola</name>
    <dbReference type="NCBI Taxonomy" id="2057025"/>
    <lineage>
        <taxon>Bacteria</taxon>
        <taxon>Pseudomonadati</taxon>
        <taxon>Bacteroidota</taxon>
        <taxon>Cytophagia</taxon>
        <taxon>Cytophagales</taxon>
        <taxon>Cytophagaceae</taxon>
        <taxon>Spirosoma</taxon>
    </lineage>
</organism>
<dbReference type="Pfam" id="PF00109">
    <property type="entry name" value="ketoacyl-synt"/>
    <property type="match status" value="1"/>
</dbReference>
<evidence type="ECO:0000256" key="7">
    <source>
        <dbReference type="ARBA" id="ARBA00022898"/>
    </source>
</evidence>
<dbReference type="SMART" id="SM00823">
    <property type="entry name" value="PKS_PP"/>
    <property type="match status" value="2"/>
</dbReference>
<dbReference type="PROSITE" id="PS50075">
    <property type="entry name" value="CARRIER"/>
    <property type="match status" value="2"/>
</dbReference>
<proteinExistence type="inferred from homology"/>
<dbReference type="FunFam" id="3.40.50.980:FF:000001">
    <property type="entry name" value="Non-ribosomal peptide synthetase"/>
    <property type="match status" value="1"/>
</dbReference>
<dbReference type="InterPro" id="IPR000873">
    <property type="entry name" value="AMP-dep_synth/lig_dom"/>
</dbReference>
<evidence type="ECO:0000256" key="5">
    <source>
        <dbReference type="ARBA" id="ARBA00022553"/>
    </source>
</evidence>
<dbReference type="GO" id="GO:0030170">
    <property type="term" value="F:pyridoxal phosphate binding"/>
    <property type="evidence" value="ECO:0007669"/>
    <property type="project" value="InterPro"/>
</dbReference>
<keyword evidence="5" id="KW-0597">Phosphoprotein</keyword>
<dbReference type="Gene3D" id="3.30.300.30">
    <property type="match status" value="1"/>
</dbReference>
<dbReference type="InterPro" id="IPR020841">
    <property type="entry name" value="PKS_Beta-ketoAc_synthase_dom"/>
</dbReference>
<dbReference type="Pfam" id="PF00202">
    <property type="entry name" value="Aminotran_3"/>
    <property type="match status" value="1"/>
</dbReference>
<feature type="region of interest" description="Disordered" evidence="8">
    <location>
        <begin position="1703"/>
        <end position="1726"/>
    </location>
</feature>
<dbReference type="PANTHER" id="PTHR43775">
    <property type="entry name" value="FATTY ACID SYNTHASE"/>
    <property type="match status" value="1"/>
</dbReference>
<evidence type="ECO:0000256" key="8">
    <source>
        <dbReference type="SAM" id="MobiDB-lite"/>
    </source>
</evidence>
<dbReference type="OrthoDB" id="4317020at2"/>
<dbReference type="PROSITE" id="PS00455">
    <property type="entry name" value="AMP_BINDING"/>
    <property type="match status" value="1"/>
</dbReference>
<dbReference type="GO" id="GO:0031177">
    <property type="term" value="F:phosphopantetheine binding"/>
    <property type="evidence" value="ECO:0007669"/>
    <property type="project" value="InterPro"/>
</dbReference>
<evidence type="ECO:0000256" key="4">
    <source>
        <dbReference type="ARBA" id="ARBA00022450"/>
    </source>
</evidence>
<dbReference type="InterPro" id="IPR018201">
    <property type="entry name" value="Ketoacyl_synth_AS"/>
</dbReference>
<dbReference type="PROSITE" id="PS00606">
    <property type="entry name" value="KS3_1"/>
    <property type="match status" value="1"/>
</dbReference>
<name>A0A2K8ZCK4_9BACT</name>
<dbReference type="InterPro" id="IPR025110">
    <property type="entry name" value="AMP-bd_C"/>
</dbReference>
<keyword evidence="12" id="KW-1185">Reference proteome</keyword>
<evidence type="ECO:0000313" key="12">
    <source>
        <dbReference type="Proteomes" id="UP000232883"/>
    </source>
</evidence>
<dbReference type="InterPro" id="IPR014031">
    <property type="entry name" value="Ketoacyl_synth_C"/>
</dbReference>
<dbReference type="Pfam" id="PF16197">
    <property type="entry name" value="KAsynt_C_assoc"/>
    <property type="match status" value="1"/>
</dbReference>
<dbReference type="GO" id="GO:0004312">
    <property type="term" value="F:fatty acid synthase activity"/>
    <property type="evidence" value="ECO:0007669"/>
    <property type="project" value="TreeGrafter"/>
</dbReference>
<comment type="similarity">
    <text evidence="3">Belongs to the ATP-dependent AMP-binding enzyme family.</text>
</comment>
<dbReference type="Gene3D" id="2.30.38.10">
    <property type="entry name" value="Luciferase, Domain 3"/>
    <property type="match status" value="1"/>
</dbReference>
<dbReference type="GO" id="GO:0044550">
    <property type="term" value="P:secondary metabolite biosynthetic process"/>
    <property type="evidence" value="ECO:0007669"/>
    <property type="project" value="UniProtKB-ARBA"/>
</dbReference>
<dbReference type="Gene3D" id="3.40.47.10">
    <property type="match status" value="1"/>
</dbReference>
<keyword evidence="4" id="KW-0596">Phosphopantetheine</keyword>
<dbReference type="SMART" id="SM00825">
    <property type="entry name" value="PKS_KS"/>
    <property type="match status" value="1"/>
</dbReference>
<dbReference type="InterPro" id="IPR050091">
    <property type="entry name" value="PKS_NRPS_Biosynth_Enz"/>
</dbReference>
<dbReference type="SMART" id="SM00827">
    <property type="entry name" value="PKS_AT"/>
    <property type="match status" value="1"/>
</dbReference>
<dbReference type="SUPFAM" id="SSF56801">
    <property type="entry name" value="Acetyl-CoA synthetase-like"/>
    <property type="match status" value="1"/>
</dbReference>
<feature type="domain" description="Carrier" evidence="9">
    <location>
        <begin position="1566"/>
        <end position="1641"/>
    </location>
</feature>
<dbReference type="InterPro" id="IPR049704">
    <property type="entry name" value="Aminotrans_3_PPA_site"/>
</dbReference>
<dbReference type="SUPFAM" id="SSF53901">
    <property type="entry name" value="Thiolase-like"/>
    <property type="match status" value="1"/>
</dbReference>
<dbReference type="SUPFAM" id="SSF47336">
    <property type="entry name" value="ACP-like"/>
    <property type="match status" value="2"/>
</dbReference>
<dbReference type="InterPro" id="IPR036736">
    <property type="entry name" value="ACP-like_sf"/>
</dbReference>
<dbReference type="EMBL" id="CP025096">
    <property type="protein sequence ID" value="AUD07601.1"/>
    <property type="molecule type" value="Genomic_DNA"/>
</dbReference>
<dbReference type="KEGG" id="spir:CWM47_33955"/>
<dbReference type="Gene3D" id="3.30.70.3290">
    <property type="match status" value="1"/>
</dbReference>
<dbReference type="SUPFAM" id="SSF55048">
    <property type="entry name" value="Probable ACP-binding domain of malonyl-CoA ACP transacylase"/>
    <property type="match status" value="1"/>
</dbReference>
<dbReference type="InterPro" id="IPR016039">
    <property type="entry name" value="Thiolase-like"/>
</dbReference>
<dbReference type="InterPro" id="IPR015421">
    <property type="entry name" value="PyrdxlP-dep_Trfase_major"/>
</dbReference>
<dbReference type="InterPro" id="IPR014030">
    <property type="entry name" value="Ketoacyl_synth_N"/>
</dbReference>
<evidence type="ECO:0000256" key="3">
    <source>
        <dbReference type="ARBA" id="ARBA00006432"/>
    </source>
</evidence>
<reference evidence="11 12" key="1">
    <citation type="submission" date="2017-11" db="EMBL/GenBank/DDBJ databases">
        <title>Taxonomic description and genome sequences of Spirosoma HA7 sp. nov., isolated from pollen microhabitat of Corylus avellana.</title>
        <authorList>
            <person name="Ambika Manirajan B."/>
            <person name="Suarez C."/>
            <person name="Ratering S."/>
            <person name="Geissler-Plaum R."/>
            <person name="Cardinale M."/>
            <person name="Sylvia S."/>
        </authorList>
    </citation>
    <scope>NUCLEOTIDE SEQUENCE [LARGE SCALE GENOMIC DNA]</scope>
    <source>
        <strain evidence="11 12">HA7</strain>
    </source>
</reference>
<dbReference type="GO" id="GO:0008483">
    <property type="term" value="F:transaminase activity"/>
    <property type="evidence" value="ECO:0007669"/>
    <property type="project" value="InterPro"/>
</dbReference>
<dbReference type="Gene3D" id="3.40.366.10">
    <property type="entry name" value="Malonyl-Coenzyme A Acyl Carrier Protein, domain 2"/>
    <property type="match status" value="1"/>
</dbReference>
<dbReference type="GO" id="GO:0006633">
    <property type="term" value="P:fatty acid biosynthetic process"/>
    <property type="evidence" value="ECO:0007669"/>
    <property type="project" value="InterPro"/>
</dbReference>
<dbReference type="Pfam" id="PF00698">
    <property type="entry name" value="Acyl_transf_1"/>
    <property type="match status" value="1"/>
</dbReference>
<accession>A0A2K8ZCK4</accession>
<evidence type="ECO:0000313" key="11">
    <source>
        <dbReference type="EMBL" id="AUD07601.1"/>
    </source>
</evidence>
<keyword evidence="7" id="KW-0663">Pyridoxal phosphate</keyword>
<dbReference type="PROSITE" id="PS52004">
    <property type="entry name" value="KS3_2"/>
    <property type="match status" value="1"/>
</dbReference>
<dbReference type="PANTHER" id="PTHR43775:SF51">
    <property type="entry name" value="INACTIVE PHENOLPHTHIOCEROL SYNTHESIS POLYKETIDE SYNTHASE TYPE I PKS1-RELATED"/>
    <property type="match status" value="1"/>
</dbReference>
<dbReference type="InterPro" id="IPR009081">
    <property type="entry name" value="PP-bd_ACP"/>
</dbReference>
<dbReference type="InterPro" id="IPR014043">
    <property type="entry name" value="Acyl_transferase_dom"/>
</dbReference>
<dbReference type="GO" id="GO:0004315">
    <property type="term" value="F:3-oxoacyl-[acyl-carrier-protein] synthase activity"/>
    <property type="evidence" value="ECO:0007669"/>
    <property type="project" value="InterPro"/>
</dbReference>
<comment type="cofactor">
    <cofactor evidence="1">
        <name>pyridoxal 5'-phosphate</name>
        <dbReference type="ChEBI" id="CHEBI:597326"/>
    </cofactor>
</comment>
<dbReference type="InterPro" id="IPR010071">
    <property type="entry name" value="AA_adenyl_dom"/>
</dbReference>
<dbReference type="InterPro" id="IPR020806">
    <property type="entry name" value="PKS_PP-bd"/>
</dbReference>
<dbReference type="CDD" id="cd17651">
    <property type="entry name" value="A_NRPS_VisG_like"/>
    <property type="match status" value="1"/>
</dbReference>
<dbReference type="FunFam" id="3.30.300.30:FF:000010">
    <property type="entry name" value="Enterobactin synthetase component F"/>
    <property type="match status" value="1"/>
</dbReference>
<dbReference type="SUPFAM" id="SSF52151">
    <property type="entry name" value="FabD/lysophospholipase-like"/>
    <property type="match status" value="1"/>
</dbReference>